<feature type="compositionally biased region" description="Low complexity" evidence="9">
    <location>
        <begin position="57"/>
        <end position="66"/>
    </location>
</feature>
<dbReference type="InterPro" id="IPR013083">
    <property type="entry name" value="Znf_RING/FYVE/PHD"/>
</dbReference>
<dbReference type="InterPro" id="IPR011011">
    <property type="entry name" value="Znf_FYVE_PHD"/>
</dbReference>
<dbReference type="RefSeq" id="XP_014662704.1">
    <property type="nucleotide sequence ID" value="XM_014807218.1"/>
</dbReference>
<dbReference type="InterPro" id="IPR019787">
    <property type="entry name" value="Znf_PHD-finger"/>
</dbReference>
<evidence type="ECO:0000256" key="9">
    <source>
        <dbReference type="SAM" id="MobiDB-lite"/>
    </source>
</evidence>
<proteinExistence type="predicted"/>
<dbReference type="SMART" id="SM00249">
    <property type="entry name" value="PHD"/>
    <property type="match status" value="1"/>
</dbReference>
<feature type="compositionally biased region" description="Polar residues" evidence="9">
    <location>
        <begin position="46"/>
        <end position="56"/>
    </location>
</feature>
<dbReference type="PROSITE" id="PS01359">
    <property type="entry name" value="ZF_PHD_1"/>
    <property type="match status" value="1"/>
</dbReference>
<keyword evidence="11" id="KW-1185">Reference proteome</keyword>
<evidence type="ECO:0000256" key="3">
    <source>
        <dbReference type="ARBA" id="ARBA00022723"/>
    </source>
</evidence>
<evidence type="ECO:0000256" key="6">
    <source>
        <dbReference type="ARBA" id="ARBA00023242"/>
    </source>
</evidence>
<evidence type="ECO:0000313" key="11">
    <source>
        <dbReference type="Proteomes" id="UP000695022"/>
    </source>
</evidence>
<keyword evidence="4 8" id="KW-0863">Zinc-finger</keyword>
<dbReference type="InterPro" id="IPR052475">
    <property type="entry name" value="Wnt_Signal_Transd_Protein"/>
</dbReference>
<dbReference type="InterPro" id="IPR019786">
    <property type="entry name" value="Zinc_finger_PHD-type_CS"/>
</dbReference>
<dbReference type="SUPFAM" id="SSF57903">
    <property type="entry name" value="FYVE/PHD zinc finger"/>
    <property type="match status" value="1"/>
</dbReference>
<name>A0ABM1DRY3_PRICU</name>
<feature type="domain" description="PHD-type" evidence="10">
    <location>
        <begin position="157"/>
        <end position="215"/>
    </location>
</feature>
<dbReference type="PROSITE" id="PS50016">
    <property type="entry name" value="ZF_PHD_2"/>
    <property type="match status" value="1"/>
</dbReference>
<keyword evidence="5" id="KW-0862">Zinc</keyword>
<evidence type="ECO:0000256" key="2">
    <source>
        <dbReference type="ARBA" id="ARBA00022687"/>
    </source>
</evidence>
<protein>
    <submittedName>
        <fullName evidence="12">Protein pygopus-like</fullName>
    </submittedName>
</protein>
<comment type="function">
    <text evidence="7">Involved in signal transduction through the Wnt pathway.</text>
</comment>
<keyword evidence="2" id="KW-0879">Wnt signaling pathway</keyword>
<evidence type="ECO:0000256" key="7">
    <source>
        <dbReference type="ARBA" id="ARBA00037400"/>
    </source>
</evidence>
<dbReference type="Proteomes" id="UP000695022">
    <property type="component" value="Unplaced"/>
</dbReference>
<evidence type="ECO:0000256" key="8">
    <source>
        <dbReference type="PROSITE-ProRule" id="PRU00146"/>
    </source>
</evidence>
<dbReference type="InterPro" id="IPR001965">
    <property type="entry name" value="Znf_PHD"/>
</dbReference>
<dbReference type="PANTHER" id="PTHR23194:SF16">
    <property type="entry name" value="PROTEIN PYGOPUS"/>
    <property type="match status" value="1"/>
</dbReference>
<comment type="subcellular location">
    <subcellularLocation>
        <location evidence="1">Nucleus</location>
    </subcellularLocation>
</comment>
<keyword evidence="3" id="KW-0479">Metal-binding</keyword>
<evidence type="ECO:0000256" key="4">
    <source>
        <dbReference type="ARBA" id="ARBA00022771"/>
    </source>
</evidence>
<accession>A0ABM1DRY3</accession>
<dbReference type="Pfam" id="PF00628">
    <property type="entry name" value="PHD"/>
    <property type="match status" value="1"/>
</dbReference>
<gene>
    <name evidence="12" type="primary">LOC106805567</name>
</gene>
<dbReference type="GeneID" id="106805567"/>
<dbReference type="Gene3D" id="3.30.40.10">
    <property type="entry name" value="Zinc/RING finger domain, C3HC4 (zinc finger)"/>
    <property type="match status" value="1"/>
</dbReference>
<feature type="region of interest" description="Disordered" evidence="9">
    <location>
        <begin position="1"/>
        <end position="66"/>
    </location>
</feature>
<evidence type="ECO:0000259" key="10">
    <source>
        <dbReference type="PROSITE" id="PS50016"/>
    </source>
</evidence>
<evidence type="ECO:0000256" key="5">
    <source>
        <dbReference type="ARBA" id="ARBA00022833"/>
    </source>
</evidence>
<evidence type="ECO:0000256" key="1">
    <source>
        <dbReference type="ARBA" id="ARBA00004123"/>
    </source>
</evidence>
<keyword evidence="6" id="KW-0539">Nucleus</keyword>
<dbReference type="CDD" id="cd15637">
    <property type="entry name" value="PHD_dPYGO"/>
    <property type="match status" value="1"/>
</dbReference>
<organism evidence="11 12">
    <name type="scientific">Priapulus caudatus</name>
    <name type="common">Priapulid worm</name>
    <dbReference type="NCBI Taxonomy" id="37621"/>
    <lineage>
        <taxon>Eukaryota</taxon>
        <taxon>Metazoa</taxon>
        <taxon>Ecdysozoa</taxon>
        <taxon>Scalidophora</taxon>
        <taxon>Priapulida</taxon>
        <taxon>Priapulimorpha</taxon>
        <taxon>Priapulimorphida</taxon>
        <taxon>Priapulidae</taxon>
        <taxon>Priapulus</taxon>
    </lineage>
</organism>
<dbReference type="PANTHER" id="PTHR23194">
    <property type="entry name" value="PYGOPUS"/>
    <property type="match status" value="1"/>
</dbReference>
<sequence>MPRQKRAQAALHVPPNGEADAQECAGKASRSPQPNSPAHKKRRALSTHTANRSISTPVGSSGSFPGIGPSPLLSGAGDVIVAHNPFDDAPMTAAAAAAAQSLGTPLLSVSVQQGYPIVQSPMSVMMQHKPLSTSSGKVYPPNQPMIFNPQNPNAPPIYPCGICHKEVHDNDQAILCESGCNFWFHRVCTGLTEGAYYMLTAEVYAEWVCDKCLATKDIPLVKVKP</sequence>
<reference evidence="12" key="1">
    <citation type="submission" date="2025-08" db="UniProtKB">
        <authorList>
            <consortium name="RefSeq"/>
        </authorList>
    </citation>
    <scope>IDENTIFICATION</scope>
</reference>
<evidence type="ECO:0000313" key="12">
    <source>
        <dbReference type="RefSeq" id="XP_014662704.1"/>
    </source>
</evidence>